<name>A0A183LYH3_9TREM</name>
<protein>
    <submittedName>
        <fullName evidence="1">Uncharacterized protein</fullName>
    </submittedName>
</protein>
<evidence type="ECO:0000313" key="2">
    <source>
        <dbReference type="Proteomes" id="UP000277204"/>
    </source>
</evidence>
<accession>A0A183LYH3</accession>
<dbReference type="EMBL" id="UZAI01003984">
    <property type="protein sequence ID" value="VDO83598.1"/>
    <property type="molecule type" value="Genomic_DNA"/>
</dbReference>
<gene>
    <name evidence="1" type="ORF">SMRZ_LOCUS8847</name>
</gene>
<sequence>MFDSVLPCSLPVDHLSAVVIKGRWIPVAPLSRASNCLTTEYIIS</sequence>
<organism evidence="1 2">
    <name type="scientific">Schistosoma margrebowiei</name>
    <dbReference type="NCBI Taxonomy" id="48269"/>
    <lineage>
        <taxon>Eukaryota</taxon>
        <taxon>Metazoa</taxon>
        <taxon>Spiralia</taxon>
        <taxon>Lophotrochozoa</taxon>
        <taxon>Platyhelminthes</taxon>
        <taxon>Trematoda</taxon>
        <taxon>Digenea</taxon>
        <taxon>Strigeidida</taxon>
        <taxon>Schistosomatoidea</taxon>
        <taxon>Schistosomatidae</taxon>
        <taxon>Schistosoma</taxon>
    </lineage>
</organism>
<dbReference type="AlphaFoldDB" id="A0A183LYH3"/>
<keyword evidence="2" id="KW-1185">Reference proteome</keyword>
<proteinExistence type="predicted"/>
<reference evidence="1 2" key="1">
    <citation type="submission" date="2018-11" db="EMBL/GenBank/DDBJ databases">
        <authorList>
            <consortium name="Pathogen Informatics"/>
        </authorList>
    </citation>
    <scope>NUCLEOTIDE SEQUENCE [LARGE SCALE GENOMIC DNA]</scope>
    <source>
        <strain evidence="1 2">Zambia</strain>
    </source>
</reference>
<evidence type="ECO:0000313" key="1">
    <source>
        <dbReference type="EMBL" id="VDO83598.1"/>
    </source>
</evidence>
<dbReference type="Proteomes" id="UP000277204">
    <property type="component" value="Unassembled WGS sequence"/>
</dbReference>